<dbReference type="PROSITE" id="PS50125">
    <property type="entry name" value="GUANYLATE_CYCLASE_2"/>
    <property type="match status" value="1"/>
</dbReference>
<feature type="region of interest" description="Disordered" evidence="17">
    <location>
        <begin position="680"/>
        <end position="759"/>
    </location>
</feature>
<dbReference type="Pfam" id="PF00211">
    <property type="entry name" value="Guanylate_cyc"/>
    <property type="match status" value="1"/>
</dbReference>
<evidence type="ECO:0000256" key="5">
    <source>
        <dbReference type="ARBA" id="ARBA00022692"/>
    </source>
</evidence>
<evidence type="ECO:0000256" key="12">
    <source>
        <dbReference type="ARBA" id="ARBA00022998"/>
    </source>
</evidence>
<gene>
    <name evidence="20" type="ORF">ACAOBT_LOCUS5354</name>
</gene>
<dbReference type="GO" id="GO:0007189">
    <property type="term" value="P:adenylate cyclase-activating G protein-coupled receptor signaling pathway"/>
    <property type="evidence" value="ECO:0007669"/>
    <property type="project" value="TreeGrafter"/>
</dbReference>
<feature type="compositionally biased region" description="Gly residues" evidence="17">
    <location>
        <begin position="872"/>
        <end position="882"/>
    </location>
</feature>
<keyword evidence="15 16" id="KW-0456">Lyase</keyword>
<sequence>MLLLAVRLRWILWDVSQSFVLRLAITMFTIVLVYTVAQVNVFTCLPDSTCLPLSTANVTLDESDHRACPLPQYIVLSCALGYLAVAIFLRLPILLKASLLVIMSTVYVLLIELSHIELFTCYDSRVRSVIPLHVLSVVEVLMFVLAVLLHGRQVEWTARLDFLWQIQANEEKREMDALQHSNKRILFNLLPAHVATHFLDNQFRNNMELYHQSYSRVGVVFASITNYHEFYTELDGNNQGVECLRLLNEIIADFDDLLSEEKFKAIDKIKTVGSTYMAAVGLMPDYRILDDDETTAGVHLSTLVEFVFSMRERLLNINENSYNNFMLRVGINVGPVVAGVIGARKPQYDIWGNTVNVASRMDSTGLPNHTQVTEEVYQVLKNYPYEFQCRGKVKVKGKGDMTTYFLIDRKQPGTLRVEELNNIRSNANNVNNLNSLYGGVATPLALLHQQHDQMPPSHPQIGGAPRPPRPPRDDLYGGGAAASRTNRLPPLREAVHHMSGNGACESEPLLGGQACKRNGKKASSVEREQELMQQQQPPPSQQFFHQQAPVVPPHKGGCIRQASPETKYHPPWPRTQNPYCGFSPQPVDSIKPYLKPLPKPPGKESPNRHHRKHHIAPIPPPHQSKSQVQQFQQQAPSSVIVAHHQLQQQTAQHPAAAPPPERTPEFLRHKIQTRHNPLAQNRHSPLHARHSPHHNRHSPLQRHYSDESIGGVYTSGMPQRIHSSADEISSLNHSPSISSSDESYSRTTDADASPCVSPPLPTDTQQFLFPSDIQVNPLSSPEVSPRASLDYIPPNCSLRTSAAAQAKRSILPPSVVLALAASCNTADSSIVTSPPALDGEDSCRGESCASFEFLGRQGPGGKPLMKSTSSNGTGGHSNGPGKHGNYIFRQKSLDSKHRTRNDSDSILECNKMATNCKRSPSFKEADEIRQLLRGEEDNKTVSGSEKGSKKDGYCQTDKKDLRKHRVSPSGNRDKISPNSKVNNLDHLENAIGPFEREIHKLLEEQNLLQNIPPKLEINHQNKEIALEPLVRGSRPTDEDNDCDMPEVGQHADDTDDLESFEKDEQRMEEEAAQEAEVKRLLEEKIQEKLKNLENLGADHLGGTCCTGGEGGSASEWSEDEDGGASEPLLNDRESTGYTTDDPALENISMLNETGLTDAEGALSDVNSAYNDHNLQDGDMDDNTSMSSRASSRIFDSDAMMSLDSLSALYDSEYDNCYRTDDDINAVADLDRINYFQVPAAANEVHLANIRSMSESITRNFGQPQAAHSETDPDSDV</sequence>
<evidence type="ECO:0000256" key="18">
    <source>
        <dbReference type="SAM" id="Phobius"/>
    </source>
</evidence>
<evidence type="ECO:0000313" key="20">
    <source>
        <dbReference type="EMBL" id="CAH1963712.1"/>
    </source>
</evidence>
<dbReference type="InterPro" id="IPR018297">
    <property type="entry name" value="A/G_cyclase_CS"/>
</dbReference>
<dbReference type="PANTHER" id="PTHR45627:SF26">
    <property type="entry name" value="ADENYLATE CYCLASE TYPE 1"/>
    <property type="match status" value="1"/>
</dbReference>
<comment type="cofactor">
    <cofactor evidence="2">
        <name>Mg(2+)</name>
        <dbReference type="ChEBI" id="CHEBI:18420"/>
    </cofactor>
</comment>
<evidence type="ECO:0000256" key="4">
    <source>
        <dbReference type="ARBA" id="ARBA00012201"/>
    </source>
</evidence>
<feature type="region of interest" description="Disordered" evidence="17">
    <location>
        <begin position="597"/>
        <end position="639"/>
    </location>
</feature>
<evidence type="ECO:0000256" key="2">
    <source>
        <dbReference type="ARBA" id="ARBA00001946"/>
    </source>
</evidence>
<evidence type="ECO:0000256" key="15">
    <source>
        <dbReference type="ARBA" id="ARBA00023239"/>
    </source>
</evidence>
<keyword evidence="8" id="KW-0547">Nucleotide-binding</keyword>
<dbReference type="GO" id="GO:0046872">
    <property type="term" value="F:metal ion binding"/>
    <property type="evidence" value="ECO:0007669"/>
    <property type="project" value="UniProtKB-KW"/>
</dbReference>
<keyword evidence="10" id="KW-0460">Magnesium</keyword>
<protein>
    <recommendedName>
        <fullName evidence="4">adenylate cyclase</fullName>
        <ecNumber evidence="4">4.6.1.1</ecNumber>
    </recommendedName>
</protein>
<dbReference type="CDD" id="cd07302">
    <property type="entry name" value="CHD"/>
    <property type="match status" value="1"/>
</dbReference>
<feature type="compositionally biased region" description="Low complexity" evidence="17">
    <location>
        <begin position="644"/>
        <end position="655"/>
    </location>
</feature>
<dbReference type="AlphaFoldDB" id="A0A9P0P3C1"/>
<name>A0A9P0P3C1_ACAOB</name>
<feature type="region of interest" description="Disordered" evidence="17">
    <location>
        <begin position="1106"/>
        <end position="1145"/>
    </location>
</feature>
<evidence type="ECO:0000256" key="10">
    <source>
        <dbReference type="ARBA" id="ARBA00022842"/>
    </source>
</evidence>
<evidence type="ECO:0000256" key="17">
    <source>
        <dbReference type="SAM" id="MobiDB-lite"/>
    </source>
</evidence>
<feature type="compositionally biased region" description="Basic residues" evidence="17">
    <location>
        <begin position="684"/>
        <end position="700"/>
    </location>
</feature>
<keyword evidence="9" id="KW-0067">ATP-binding</keyword>
<keyword evidence="21" id="KW-1185">Reference proteome</keyword>
<feature type="transmembrane region" description="Helical" evidence="18">
    <location>
        <begin position="98"/>
        <end position="116"/>
    </location>
</feature>
<dbReference type="GO" id="GO:0005524">
    <property type="term" value="F:ATP binding"/>
    <property type="evidence" value="ECO:0007669"/>
    <property type="project" value="UniProtKB-KW"/>
</dbReference>
<dbReference type="Gene3D" id="3.30.70.1230">
    <property type="entry name" value="Nucleotide cyclase"/>
    <property type="match status" value="1"/>
</dbReference>
<dbReference type="EMBL" id="CAKOFQ010006709">
    <property type="protein sequence ID" value="CAH1963712.1"/>
    <property type="molecule type" value="Genomic_DNA"/>
</dbReference>
<keyword evidence="14" id="KW-0325">Glycoprotein</keyword>
<dbReference type="GO" id="GO:0006171">
    <property type="term" value="P:cAMP biosynthetic process"/>
    <property type="evidence" value="ECO:0007669"/>
    <property type="project" value="UniProtKB-KW"/>
</dbReference>
<dbReference type="InterPro" id="IPR029787">
    <property type="entry name" value="Nucleotide_cyclase"/>
</dbReference>
<feature type="transmembrane region" description="Helical" evidence="18">
    <location>
        <begin position="20"/>
        <end position="37"/>
    </location>
</feature>
<reference evidence="20" key="1">
    <citation type="submission" date="2022-03" db="EMBL/GenBank/DDBJ databases">
        <authorList>
            <person name="Sayadi A."/>
        </authorList>
    </citation>
    <scope>NUCLEOTIDE SEQUENCE</scope>
</reference>
<evidence type="ECO:0000256" key="9">
    <source>
        <dbReference type="ARBA" id="ARBA00022840"/>
    </source>
</evidence>
<dbReference type="InterPro" id="IPR001054">
    <property type="entry name" value="A/G_cyclase"/>
</dbReference>
<evidence type="ECO:0000256" key="6">
    <source>
        <dbReference type="ARBA" id="ARBA00022723"/>
    </source>
</evidence>
<dbReference type="GO" id="GO:0005886">
    <property type="term" value="C:plasma membrane"/>
    <property type="evidence" value="ECO:0007669"/>
    <property type="project" value="TreeGrafter"/>
</dbReference>
<keyword evidence="6" id="KW-0479">Metal-binding</keyword>
<keyword evidence="12" id="KW-0115">cAMP biosynthesis</keyword>
<dbReference type="EC" id="4.6.1.1" evidence="4"/>
<feature type="compositionally biased region" description="Basic and acidic residues" evidence="17">
    <location>
        <begin position="1059"/>
        <end position="1073"/>
    </location>
</feature>
<feature type="compositionally biased region" description="Basic and acidic residues" evidence="17">
    <location>
        <begin position="946"/>
        <end position="960"/>
    </location>
</feature>
<evidence type="ECO:0000256" key="1">
    <source>
        <dbReference type="ARBA" id="ARBA00001593"/>
    </source>
</evidence>
<dbReference type="Proteomes" id="UP001152888">
    <property type="component" value="Unassembled WGS sequence"/>
</dbReference>
<dbReference type="GO" id="GO:0004016">
    <property type="term" value="F:adenylate cyclase activity"/>
    <property type="evidence" value="ECO:0007669"/>
    <property type="project" value="UniProtKB-EC"/>
</dbReference>
<dbReference type="PANTHER" id="PTHR45627">
    <property type="entry name" value="ADENYLATE CYCLASE TYPE 1"/>
    <property type="match status" value="1"/>
</dbReference>
<dbReference type="GO" id="GO:0035556">
    <property type="term" value="P:intracellular signal transduction"/>
    <property type="evidence" value="ECO:0007669"/>
    <property type="project" value="InterPro"/>
</dbReference>
<dbReference type="SMART" id="SM00044">
    <property type="entry name" value="CYCc"/>
    <property type="match status" value="1"/>
</dbReference>
<keyword evidence="7" id="KW-0677">Repeat</keyword>
<feature type="region of interest" description="Disordered" evidence="17">
    <location>
        <begin position="451"/>
        <end position="484"/>
    </location>
</feature>
<organism evidence="20 21">
    <name type="scientific">Acanthoscelides obtectus</name>
    <name type="common">Bean weevil</name>
    <name type="synonym">Bruchus obtectus</name>
    <dbReference type="NCBI Taxonomy" id="200917"/>
    <lineage>
        <taxon>Eukaryota</taxon>
        <taxon>Metazoa</taxon>
        <taxon>Ecdysozoa</taxon>
        <taxon>Arthropoda</taxon>
        <taxon>Hexapoda</taxon>
        <taxon>Insecta</taxon>
        <taxon>Pterygota</taxon>
        <taxon>Neoptera</taxon>
        <taxon>Endopterygota</taxon>
        <taxon>Coleoptera</taxon>
        <taxon>Polyphaga</taxon>
        <taxon>Cucujiformia</taxon>
        <taxon>Chrysomeloidea</taxon>
        <taxon>Chrysomelidae</taxon>
        <taxon>Bruchinae</taxon>
        <taxon>Bruchini</taxon>
        <taxon>Acanthoscelides</taxon>
    </lineage>
</organism>
<feature type="transmembrane region" description="Helical" evidence="18">
    <location>
        <begin position="70"/>
        <end position="91"/>
    </location>
</feature>
<feature type="region of interest" description="Disordered" evidence="17">
    <location>
        <begin position="644"/>
        <end position="663"/>
    </location>
</feature>
<evidence type="ECO:0000256" key="16">
    <source>
        <dbReference type="RuleBase" id="RU000405"/>
    </source>
</evidence>
<feature type="region of interest" description="Disordered" evidence="17">
    <location>
        <begin position="933"/>
        <end position="981"/>
    </location>
</feature>
<evidence type="ECO:0000259" key="19">
    <source>
        <dbReference type="PROSITE" id="PS50125"/>
    </source>
</evidence>
<accession>A0A9P0P3C1</accession>
<dbReference type="SUPFAM" id="SSF55073">
    <property type="entry name" value="Nucleotide cyclase"/>
    <property type="match status" value="1"/>
</dbReference>
<keyword evidence="11 18" id="KW-1133">Transmembrane helix</keyword>
<comment type="catalytic activity">
    <reaction evidence="1">
        <text>ATP = 3',5'-cyclic AMP + diphosphate</text>
        <dbReference type="Rhea" id="RHEA:15389"/>
        <dbReference type="ChEBI" id="CHEBI:30616"/>
        <dbReference type="ChEBI" id="CHEBI:33019"/>
        <dbReference type="ChEBI" id="CHEBI:58165"/>
        <dbReference type="EC" id="4.6.1.1"/>
    </reaction>
</comment>
<evidence type="ECO:0000256" key="7">
    <source>
        <dbReference type="ARBA" id="ARBA00022737"/>
    </source>
</evidence>
<proteinExistence type="inferred from homology"/>
<feature type="compositionally biased region" description="Low complexity" evidence="17">
    <location>
        <begin position="623"/>
        <end position="639"/>
    </location>
</feature>
<evidence type="ECO:0000256" key="11">
    <source>
        <dbReference type="ARBA" id="ARBA00022989"/>
    </source>
</evidence>
<keyword evidence="13 18" id="KW-0472">Membrane</keyword>
<evidence type="ECO:0000256" key="8">
    <source>
        <dbReference type="ARBA" id="ARBA00022741"/>
    </source>
</evidence>
<feature type="region of interest" description="Disordered" evidence="17">
    <location>
        <begin position="1168"/>
        <end position="1187"/>
    </location>
</feature>
<comment type="similarity">
    <text evidence="16">Belongs to the adenylyl cyclase class-4/guanylyl cyclase family.</text>
</comment>
<evidence type="ECO:0000256" key="13">
    <source>
        <dbReference type="ARBA" id="ARBA00023136"/>
    </source>
</evidence>
<dbReference type="FunFam" id="3.30.70.1230:FF:000001">
    <property type="entry name" value="Adenylate cyclase"/>
    <property type="match status" value="1"/>
</dbReference>
<feature type="region of interest" description="Disordered" evidence="17">
    <location>
        <begin position="1030"/>
        <end position="1073"/>
    </location>
</feature>
<feature type="transmembrane region" description="Helical" evidence="18">
    <location>
        <begin position="128"/>
        <end position="149"/>
    </location>
</feature>
<evidence type="ECO:0000256" key="3">
    <source>
        <dbReference type="ARBA" id="ARBA00004141"/>
    </source>
</evidence>
<keyword evidence="5 18" id="KW-0812">Transmembrane</keyword>
<dbReference type="OrthoDB" id="2107370at2759"/>
<dbReference type="PROSITE" id="PS00452">
    <property type="entry name" value="GUANYLATE_CYCLASE_1"/>
    <property type="match status" value="1"/>
</dbReference>
<feature type="compositionally biased region" description="Low complexity" evidence="17">
    <location>
        <begin position="729"/>
        <end position="742"/>
    </location>
</feature>
<feature type="region of interest" description="Disordered" evidence="17">
    <location>
        <begin position="857"/>
        <end position="887"/>
    </location>
</feature>
<comment type="subcellular location">
    <subcellularLocation>
        <location evidence="3">Membrane</location>
        <topology evidence="3">Multi-pass membrane protein</topology>
    </subcellularLocation>
</comment>
<evidence type="ECO:0000256" key="14">
    <source>
        <dbReference type="ARBA" id="ARBA00023180"/>
    </source>
</evidence>
<comment type="caution">
    <text evidence="20">The sequence shown here is derived from an EMBL/GenBank/DDBJ whole genome shotgun (WGS) entry which is preliminary data.</text>
</comment>
<feature type="domain" description="Guanylate cyclase" evidence="19">
    <location>
        <begin position="218"/>
        <end position="362"/>
    </location>
</feature>
<evidence type="ECO:0000313" key="21">
    <source>
        <dbReference type="Proteomes" id="UP001152888"/>
    </source>
</evidence>